<feature type="compositionally biased region" description="Low complexity" evidence="1">
    <location>
        <begin position="40"/>
        <end position="51"/>
    </location>
</feature>
<evidence type="ECO:0000313" key="3">
    <source>
        <dbReference type="Proteomes" id="UP000015105"/>
    </source>
</evidence>
<organism evidence="2 3">
    <name type="scientific">Aegilops tauschii subsp. strangulata</name>
    <name type="common">Goatgrass</name>
    <dbReference type="NCBI Taxonomy" id="200361"/>
    <lineage>
        <taxon>Eukaryota</taxon>
        <taxon>Viridiplantae</taxon>
        <taxon>Streptophyta</taxon>
        <taxon>Embryophyta</taxon>
        <taxon>Tracheophyta</taxon>
        <taxon>Spermatophyta</taxon>
        <taxon>Magnoliopsida</taxon>
        <taxon>Liliopsida</taxon>
        <taxon>Poales</taxon>
        <taxon>Poaceae</taxon>
        <taxon>BOP clade</taxon>
        <taxon>Pooideae</taxon>
        <taxon>Triticodae</taxon>
        <taxon>Triticeae</taxon>
        <taxon>Triticinae</taxon>
        <taxon>Aegilops</taxon>
    </lineage>
</organism>
<reference evidence="2" key="5">
    <citation type="journal article" date="2021" name="G3 (Bethesda)">
        <title>Aegilops tauschii genome assembly Aet v5.0 features greater sequence contiguity and improved annotation.</title>
        <authorList>
            <person name="Wang L."/>
            <person name="Zhu T."/>
            <person name="Rodriguez J.C."/>
            <person name="Deal K.R."/>
            <person name="Dubcovsky J."/>
            <person name="McGuire P.E."/>
            <person name="Lux T."/>
            <person name="Spannagl M."/>
            <person name="Mayer K.F.X."/>
            <person name="Baldrich P."/>
            <person name="Meyers B.C."/>
            <person name="Huo N."/>
            <person name="Gu Y.Q."/>
            <person name="Zhou H."/>
            <person name="Devos K.M."/>
            <person name="Bennetzen J.L."/>
            <person name="Unver T."/>
            <person name="Budak H."/>
            <person name="Gulick P.J."/>
            <person name="Galiba G."/>
            <person name="Kalapos B."/>
            <person name="Nelson D.R."/>
            <person name="Li P."/>
            <person name="You F.M."/>
            <person name="Luo M.C."/>
            <person name="Dvorak J."/>
        </authorList>
    </citation>
    <scope>NUCLEOTIDE SEQUENCE [LARGE SCALE GENOMIC DNA]</scope>
    <source>
        <strain evidence="2">cv. AL8/78</strain>
    </source>
</reference>
<accession>A0A453N2N5</accession>
<reference evidence="3" key="2">
    <citation type="journal article" date="2017" name="Nat. Plants">
        <title>The Aegilops tauschii genome reveals multiple impacts of transposons.</title>
        <authorList>
            <person name="Zhao G."/>
            <person name="Zou C."/>
            <person name="Li K."/>
            <person name="Wang K."/>
            <person name="Li T."/>
            <person name="Gao L."/>
            <person name="Zhang X."/>
            <person name="Wang H."/>
            <person name="Yang Z."/>
            <person name="Liu X."/>
            <person name="Jiang W."/>
            <person name="Mao L."/>
            <person name="Kong X."/>
            <person name="Jiao Y."/>
            <person name="Jia J."/>
        </authorList>
    </citation>
    <scope>NUCLEOTIDE SEQUENCE [LARGE SCALE GENOMIC DNA]</scope>
    <source>
        <strain evidence="3">cv. AL8/78</strain>
    </source>
</reference>
<evidence type="ECO:0000313" key="2">
    <source>
        <dbReference type="EnsemblPlants" id="AET6Gv20187500.2"/>
    </source>
</evidence>
<reference evidence="3" key="1">
    <citation type="journal article" date="2014" name="Science">
        <title>Ancient hybridizations among the ancestral genomes of bread wheat.</title>
        <authorList>
            <consortium name="International Wheat Genome Sequencing Consortium,"/>
            <person name="Marcussen T."/>
            <person name="Sandve S.R."/>
            <person name="Heier L."/>
            <person name="Spannagl M."/>
            <person name="Pfeifer M."/>
            <person name="Jakobsen K.S."/>
            <person name="Wulff B.B."/>
            <person name="Steuernagel B."/>
            <person name="Mayer K.F."/>
            <person name="Olsen O.A."/>
        </authorList>
    </citation>
    <scope>NUCLEOTIDE SEQUENCE [LARGE SCALE GENOMIC DNA]</scope>
    <source>
        <strain evidence="3">cv. AL8/78</strain>
    </source>
</reference>
<name>A0A453N2N5_AEGTS</name>
<feature type="region of interest" description="Disordered" evidence="1">
    <location>
        <begin position="77"/>
        <end position="116"/>
    </location>
</feature>
<reference evidence="2" key="3">
    <citation type="journal article" date="2017" name="Nature">
        <title>Genome sequence of the progenitor of the wheat D genome Aegilops tauschii.</title>
        <authorList>
            <person name="Luo M.C."/>
            <person name="Gu Y.Q."/>
            <person name="Puiu D."/>
            <person name="Wang H."/>
            <person name="Twardziok S.O."/>
            <person name="Deal K.R."/>
            <person name="Huo N."/>
            <person name="Zhu T."/>
            <person name="Wang L."/>
            <person name="Wang Y."/>
            <person name="McGuire P.E."/>
            <person name="Liu S."/>
            <person name="Long H."/>
            <person name="Ramasamy R.K."/>
            <person name="Rodriguez J.C."/>
            <person name="Van S.L."/>
            <person name="Yuan L."/>
            <person name="Wang Z."/>
            <person name="Xia Z."/>
            <person name="Xiao L."/>
            <person name="Anderson O.D."/>
            <person name="Ouyang S."/>
            <person name="Liang Y."/>
            <person name="Zimin A.V."/>
            <person name="Pertea G."/>
            <person name="Qi P."/>
            <person name="Bennetzen J.L."/>
            <person name="Dai X."/>
            <person name="Dawson M.W."/>
            <person name="Muller H.G."/>
            <person name="Kugler K."/>
            <person name="Rivarola-Duarte L."/>
            <person name="Spannagl M."/>
            <person name="Mayer K.F.X."/>
            <person name="Lu F.H."/>
            <person name="Bevan M.W."/>
            <person name="Leroy P."/>
            <person name="Li P."/>
            <person name="You F.M."/>
            <person name="Sun Q."/>
            <person name="Liu Z."/>
            <person name="Lyons E."/>
            <person name="Wicker T."/>
            <person name="Salzberg S.L."/>
            <person name="Devos K.M."/>
            <person name="Dvorak J."/>
        </authorList>
    </citation>
    <scope>NUCLEOTIDE SEQUENCE [LARGE SCALE GENOMIC DNA]</scope>
    <source>
        <strain evidence="2">cv. AL8/78</strain>
    </source>
</reference>
<dbReference type="EnsemblPlants" id="AET6Gv20187500.2">
    <property type="protein sequence ID" value="AET6Gv20187500.2"/>
    <property type="gene ID" value="AET6Gv20187500"/>
</dbReference>
<dbReference type="AlphaFoldDB" id="A0A453N2N5"/>
<evidence type="ECO:0000256" key="1">
    <source>
        <dbReference type="SAM" id="MobiDB-lite"/>
    </source>
</evidence>
<reference evidence="2" key="4">
    <citation type="submission" date="2019-03" db="UniProtKB">
        <authorList>
            <consortium name="EnsemblPlants"/>
        </authorList>
    </citation>
    <scope>IDENTIFICATION</scope>
</reference>
<feature type="region of interest" description="Disordered" evidence="1">
    <location>
        <begin position="30"/>
        <end position="61"/>
    </location>
</feature>
<sequence length="116" mass="12327">MPAVGVVIKLEATFHLTCTGDYKLRHRRALADGEHDGRGPPSSSPDLHLSPYNRPSEARIPPTSAACGRLAARHLCPAGPASNHRRGAPLPSAVFAYLGQPHPIPSPAKQKQSPTD</sequence>
<keyword evidence="3" id="KW-1185">Reference proteome</keyword>
<dbReference type="Proteomes" id="UP000015105">
    <property type="component" value="Chromosome 6D"/>
</dbReference>
<protein>
    <submittedName>
        <fullName evidence="2">Uncharacterized protein</fullName>
    </submittedName>
</protein>
<dbReference type="Gramene" id="AET6Gv20187500.2">
    <property type="protein sequence ID" value="AET6Gv20187500.2"/>
    <property type="gene ID" value="AET6Gv20187500"/>
</dbReference>
<proteinExistence type="predicted"/>